<evidence type="ECO:0000256" key="1">
    <source>
        <dbReference type="SAM" id="SignalP"/>
    </source>
</evidence>
<dbReference type="EMBL" id="JAXAVU010000011">
    <property type="protein sequence ID" value="MDX8145790.1"/>
    <property type="molecule type" value="Genomic_DNA"/>
</dbReference>
<gene>
    <name evidence="2" type="ORF">SK854_27035</name>
</gene>
<dbReference type="InterPro" id="IPR038765">
    <property type="entry name" value="Papain-like_cys_pep_sf"/>
</dbReference>
<dbReference type="SUPFAM" id="SSF54001">
    <property type="entry name" value="Cysteine proteinases"/>
    <property type="match status" value="1"/>
</dbReference>
<reference evidence="2 3" key="2">
    <citation type="submission" date="2023-11" db="EMBL/GenBank/DDBJ databases">
        <authorList>
            <person name="Lara A.C."/>
            <person name="Chronakova A."/>
        </authorList>
    </citation>
    <scope>NUCLEOTIDE SEQUENCE [LARGE SCALE GENOMIC DNA]</scope>
    <source>
        <strain evidence="2 3">BCCO 10_0061</strain>
    </source>
</reference>
<evidence type="ECO:0008006" key="4">
    <source>
        <dbReference type="Google" id="ProtNLM"/>
    </source>
</evidence>
<feature type="chain" id="PRO_5046551242" description="Secreted protein" evidence="1">
    <location>
        <begin position="24"/>
        <end position="199"/>
    </location>
</feature>
<accession>A0ABU4V4I9</accession>
<evidence type="ECO:0000313" key="2">
    <source>
        <dbReference type="EMBL" id="MDX8145790.1"/>
    </source>
</evidence>
<organism evidence="2 3">
    <name type="scientific">Lentzea sokolovensis</name>
    <dbReference type="NCBI Taxonomy" id="3095429"/>
    <lineage>
        <taxon>Bacteria</taxon>
        <taxon>Bacillati</taxon>
        <taxon>Actinomycetota</taxon>
        <taxon>Actinomycetes</taxon>
        <taxon>Pseudonocardiales</taxon>
        <taxon>Pseudonocardiaceae</taxon>
        <taxon>Lentzea</taxon>
    </lineage>
</organism>
<feature type="signal peptide" evidence="1">
    <location>
        <begin position="1"/>
        <end position="23"/>
    </location>
</feature>
<name>A0ABU4V4I9_9PSEU</name>
<keyword evidence="3" id="KW-1185">Reference proteome</keyword>
<keyword evidence="1" id="KW-0732">Signal</keyword>
<comment type="caution">
    <text evidence="2">The sequence shown here is derived from an EMBL/GenBank/DDBJ whole genome shotgun (WGS) entry which is preliminary data.</text>
</comment>
<dbReference type="RefSeq" id="WP_319977922.1">
    <property type="nucleotide sequence ID" value="NZ_JAXAVU010000011.1"/>
</dbReference>
<dbReference type="Gene3D" id="3.90.1720.10">
    <property type="entry name" value="endopeptidase domain like (from Nostoc punctiforme)"/>
    <property type="match status" value="1"/>
</dbReference>
<proteinExistence type="predicted"/>
<evidence type="ECO:0000313" key="3">
    <source>
        <dbReference type="Proteomes" id="UP001285352"/>
    </source>
</evidence>
<dbReference type="Proteomes" id="UP001285352">
    <property type="component" value="Unassembled WGS sequence"/>
</dbReference>
<protein>
    <recommendedName>
        <fullName evidence="4">Secreted protein</fullName>
    </recommendedName>
</protein>
<sequence>MSKIGRILACSIAAGVVAGTAIAGLLVAPAQATETAAPNSDAGISSDSDCTEKVKVGNSRYKGDIFHSYAKLDRGTSNHVGIYYTTKIIVEAPGPGSKSQSRTAATLTKCGPVHKMYVKTTQANRDKAADYAHRKLRGKPFDTHSNKNKHNGDHELNSSELVWRAYQAASIDLDSDGGTAVHADDIKNDGSTVIYSIRR</sequence>
<reference evidence="2 3" key="1">
    <citation type="submission" date="2023-11" db="EMBL/GenBank/DDBJ databases">
        <title>Lentzea sokolovensis, sp. nov., Lentzea kristufkii, sp. nov., and Lentzea miocenensis, sp. nov., rare actinobacteria from Sokolov Coal Basin, Miocene lacustrine sediment, Czech Republic.</title>
        <authorList>
            <person name="Lara A."/>
            <person name="Kotroba L."/>
            <person name="Nouioui I."/>
            <person name="Neumann-Schaal M."/>
            <person name="Mast Y."/>
            <person name="Chronakova A."/>
        </authorList>
    </citation>
    <scope>NUCLEOTIDE SEQUENCE [LARGE SCALE GENOMIC DNA]</scope>
    <source>
        <strain evidence="2 3">BCCO 10_0061</strain>
    </source>
</reference>